<proteinExistence type="predicted"/>
<dbReference type="SUPFAM" id="SSF56935">
    <property type="entry name" value="Porins"/>
    <property type="match status" value="1"/>
</dbReference>
<dbReference type="Pfam" id="PF13372">
    <property type="entry name" value="Alginate_exp"/>
    <property type="match status" value="1"/>
</dbReference>
<dbReference type="Gene3D" id="2.40.160.100">
    <property type="match status" value="1"/>
</dbReference>
<evidence type="ECO:0000313" key="4">
    <source>
        <dbReference type="Proteomes" id="UP001484535"/>
    </source>
</evidence>
<dbReference type="Proteomes" id="UP001484535">
    <property type="component" value="Unassembled WGS sequence"/>
</dbReference>
<feature type="chain" id="PRO_5047300332" evidence="1">
    <location>
        <begin position="28"/>
        <end position="445"/>
    </location>
</feature>
<gene>
    <name evidence="3" type="ORF">ABDJ38_12035</name>
</gene>
<evidence type="ECO:0000256" key="1">
    <source>
        <dbReference type="SAM" id="SignalP"/>
    </source>
</evidence>
<dbReference type="RefSeq" id="WP_346785360.1">
    <property type="nucleotide sequence ID" value="NZ_JBDLBR010000004.1"/>
</dbReference>
<sequence>MIRFIARKSVLAVPFTAAVLAASPAAAEDSATGFDLEGSIRVRYEAMDGNYRPGGIENDDIVLMRSLLKGTYSWDGFRVGATVQDSRGYANDLTTPIGSSDINALEVIELYAALDITETTTFTIGRQTLNLGSKRLIGNPNFRNAANGFTGARLDWSGSGEFTAFYMLPQQRLPSDAASVIDNEVEWDRESIDLALWGAFYSRPLTDDLALETYVYVLDEDDAPGIATRNRHLITPGARLVSDGGRGKPDVELEAAYQFGNIRTGSSATAPEVDVDAWTLHAEVGYTFDSDMKPRLSAFYDMATGDDPDSADYNAFDPLFGPRYGDWGPSGLFGPLGRKNISSLGAQLEAKFSSRVDAQVQYRRAWLEEATDAFSYTKVRDATGASGSDAGSQLQGRLRWWIIPGLLRNELGGGVLFKGDFFDTAPNANGFGNTQYGYSALELSF</sequence>
<keyword evidence="1" id="KW-0732">Signal</keyword>
<feature type="domain" description="Alginate export" evidence="2">
    <location>
        <begin position="36"/>
        <end position="428"/>
    </location>
</feature>
<comment type="caution">
    <text evidence="3">The sequence shown here is derived from an EMBL/GenBank/DDBJ whole genome shotgun (WGS) entry which is preliminary data.</text>
</comment>
<dbReference type="InterPro" id="IPR025388">
    <property type="entry name" value="Alginate_export_dom"/>
</dbReference>
<feature type="signal peptide" evidence="1">
    <location>
        <begin position="1"/>
        <end position="27"/>
    </location>
</feature>
<keyword evidence="4" id="KW-1185">Reference proteome</keyword>
<dbReference type="InterPro" id="IPR053728">
    <property type="entry name" value="Alginate_Permeability_Chnl"/>
</dbReference>
<evidence type="ECO:0000259" key="2">
    <source>
        <dbReference type="Pfam" id="PF13372"/>
    </source>
</evidence>
<name>A0ABV0CYW8_9SPHN</name>
<dbReference type="EMBL" id="JBDLBR010000004">
    <property type="protein sequence ID" value="MEN7537902.1"/>
    <property type="molecule type" value="Genomic_DNA"/>
</dbReference>
<reference evidence="3 4" key="1">
    <citation type="submission" date="2024-05" db="EMBL/GenBank/DDBJ databases">
        <authorList>
            <person name="Park S."/>
        </authorList>
    </citation>
    <scope>NUCLEOTIDE SEQUENCE [LARGE SCALE GENOMIC DNA]</scope>
    <source>
        <strain evidence="3 4">DGU5</strain>
    </source>
</reference>
<protein>
    <submittedName>
        <fullName evidence="3">Alginate export family protein</fullName>
    </submittedName>
</protein>
<accession>A0ABV0CYW8</accession>
<evidence type="ECO:0000313" key="3">
    <source>
        <dbReference type="EMBL" id="MEN7537902.1"/>
    </source>
</evidence>
<organism evidence="3 4">
    <name type="scientific">Aurantiacibacter flavus</name>
    <dbReference type="NCBI Taxonomy" id="3145232"/>
    <lineage>
        <taxon>Bacteria</taxon>
        <taxon>Pseudomonadati</taxon>
        <taxon>Pseudomonadota</taxon>
        <taxon>Alphaproteobacteria</taxon>
        <taxon>Sphingomonadales</taxon>
        <taxon>Erythrobacteraceae</taxon>
        <taxon>Aurantiacibacter</taxon>
    </lineage>
</organism>